<evidence type="ECO:0000313" key="8">
    <source>
        <dbReference type="Proteomes" id="UP001642409"/>
    </source>
</evidence>
<reference evidence="7 8" key="1">
    <citation type="submission" date="2024-07" db="EMBL/GenBank/DDBJ databases">
        <authorList>
            <person name="Akdeniz Z."/>
        </authorList>
    </citation>
    <scope>NUCLEOTIDE SEQUENCE [LARGE SCALE GENOMIC DNA]</scope>
</reference>
<evidence type="ECO:0000313" key="7">
    <source>
        <dbReference type="EMBL" id="CAL5970886.1"/>
    </source>
</evidence>
<dbReference type="InterPro" id="IPR036259">
    <property type="entry name" value="MFS_trans_sf"/>
</dbReference>
<evidence type="ECO:0000256" key="2">
    <source>
        <dbReference type="ARBA" id="ARBA00022448"/>
    </source>
</evidence>
<feature type="transmembrane region" description="Helical" evidence="6">
    <location>
        <begin position="117"/>
        <end position="138"/>
    </location>
</feature>
<feature type="transmembrane region" description="Helical" evidence="6">
    <location>
        <begin position="39"/>
        <end position="58"/>
    </location>
</feature>
<feature type="transmembrane region" description="Helical" evidence="6">
    <location>
        <begin position="79"/>
        <end position="105"/>
    </location>
</feature>
<dbReference type="Gene3D" id="1.20.1250.20">
    <property type="entry name" value="MFS general substrate transporter like domains"/>
    <property type="match status" value="2"/>
</dbReference>
<dbReference type="Proteomes" id="UP001642409">
    <property type="component" value="Unassembled WGS sequence"/>
</dbReference>
<feature type="transmembrane region" description="Helical" evidence="6">
    <location>
        <begin position="12"/>
        <end position="33"/>
    </location>
</feature>
<feature type="transmembrane region" description="Helical" evidence="6">
    <location>
        <begin position="185"/>
        <end position="209"/>
    </location>
</feature>
<evidence type="ECO:0000256" key="1">
    <source>
        <dbReference type="ARBA" id="ARBA00004141"/>
    </source>
</evidence>
<keyword evidence="3 6" id="KW-0812">Transmembrane</keyword>
<feature type="transmembrane region" description="Helical" evidence="6">
    <location>
        <begin position="159"/>
        <end position="179"/>
    </location>
</feature>
<accession>A0ABP1GHU9</accession>
<feature type="transmembrane region" description="Helical" evidence="6">
    <location>
        <begin position="271"/>
        <end position="292"/>
    </location>
</feature>
<sequence length="434" mass="48397">MSDWSVGRVLTINLAMAGLQFCFVCFSVLNTYFLEELKISSAITAAINVIGPVCGFLVQPIVGYMSDRSLNKMGRRRPFLIFGAIATSISIIWMGMSAEIAGLFFKVGSDSYFTFAQVWAVFGVVFCNTFINVEYVAFRSLIADCVPSEAQNYGTTFSVFMMGCSSLICNIIMLVIVQFNLRYTYIYLIISCVTAGINLLLAIPSLIIVKEQQQDASAVSAENSFKQLCREFKDMNKIFYAAMIPLLFSFTYGYTKDQQFTGYQYSQKIQYSSQICLNSVVVIMAPIFGQLMDILGEKLIFFICGCIQIISYVLLILNMSTSFLSSPWFICLRVSLIGFINVATSTIPFIYIGKFAPAQSKALYIGIFGSVAVFGQFIILQIIRIVNLIVNSQNNSIWVACILSIITTISTLGLTDSTKYHSYEVVHDQNQKLI</sequence>
<feature type="transmembrane region" description="Helical" evidence="6">
    <location>
        <begin position="238"/>
        <end position="255"/>
    </location>
</feature>
<feature type="transmembrane region" description="Helical" evidence="6">
    <location>
        <begin position="299"/>
        <end position="321"/>
    </location>
</feature>
<feature type="transmembrane region" description="Helical" evidence="6">
    <location>
        <begin position="395"/>
        <end position="414"/>
    </location>
</feature>
<evidence type="ECO:0000256" key="5">
    <source>
        <dbReference type="ARBA" id="ARBA00023136"/>
    </source>
</evidence>
<evidence type="ECO:0000256" key="6">
    <source>
        <dbReference type="SAM" id="Phobius"/>
    </source>
</evidence>
<comment type="subcellular location">
    <subcellularLocation>
        <location evidence="1">Membrane</location>
        <topology evidence="1">Multi-pass membrane protein</topology>
    </subcellularLocation>
</comment>
<dbReference type="Pfam" id="PF07690">
    <property type="entry name" value="MFS_1"/>
    <property type="match status" value="1"/>
</dbReference>
<proteinExistence type="predicted"/>
<feature type="transmembrane region" description="Helical" evidence="6">
    <location>
        <begin position="327"/>
        <end position="351"/>
    </location>
</feature>
<keyword evidence="2" id="KW-0813">Transport</keyword>
<dbReference type="EMBL" id="CAXDID020000002">
    <property type="protein sequence ID" value="CAL5970886.1"/>
    <property type="molecule type" value="Genomic_DNA"/>
</dbReference>
<comment type="caution">
    <text evidence="7">The sequence shown here is derived from an EMBL/GenBank/DDBJ whole genome shotgun (WGS) entry which is preliminary data.</text>
</comment>
<dbReference type="PANTHER" id="PTHR19432">
    <property type="entry name" value="SUGAR TRANSPORTER"/>
    <property type="match status" value="1"/>
</dbReference>
<dbReference type="InterPro" id="IPR011701">
    <property type="entry name" value="MFS"/>
</dbReference>
<dbReference type="SUPFAM" id="SSF103473">
    <property type="entry name" value="MFS general substrate transporter"/>
    <property type="match status" value="1"/>
</dbReference>
<evidence type="ECO:0000256" key="4">
    <source>
        <dbReference type="ARBA" id="ARBA00022989"/>
    </source>
</evidence>
<organism evidence="7 8">
    <name type="scientific">Hexamita inflata</name>
    <dbReference type="NCBI Taxonomy" id="28002"/>
    <lineage>
        <taxon>Eukaryota</taxon>
        <taxon>Metamonada</taxon>
        <taxon>Diplomonadida</taxon>
        <taxon>Hexamitidae</taxon>
        <taxon>Hexamitinae</taxon>
        <taxon>Hexamita</taxon>
    </lineage>
</organism>
<feature type="transmembrane region" description="Helical" evidence="6">
    <location>
        <begin position="363"/>
        <end position="383"/>
    </location>
</feature>
<keyword evidence="4 6" id="KW-1133">Transmembrane helix</keyword>
<name>A0ABP1GHU9_9EUKA</name>
<dbReference type="PANTHER" id="PTHR19432:SF26">
    <property type="entry name" value="MAJOR FACILITATOR SUPERFAMILY (MFS) PROFILE DOMAIN-CONTAINING PROTEIN"/>
    <property type="match status" value="1"/>
</dbReference>
<keyword evidence="8" id="KW-1185">Reference proteome</keyword>
<gene>
    <name evidence="7" type="ORF">HINF_LOCUS826</name>
</gene>
<evidence type="ECO:0000256" key="3">
    <source>
        <dbReference type="ARBA" id="ARBA00022692"/>
    </source>
</evidence>
<keyword evidence="5 6" id="KW-0472">Membrane</keyword>
<protein>
    <submittedName>
        <fullName evidence="7">Major_facilitator superfamily protein</fullName>
    </submittedName>
</protein>